<dbReference type="Proteomes" id="UP001158576">
    <property type="component" value="Chromosome 2"/>
</dbReference>
<feature type="active site" evidence="6">
    <location>
        <position position="142"/>
    </location>
</feature>
<sequence length="711" mass="80748">MKVFLLGAAFGANNVVDVDDITIEEANERAGIDLRDGDIMRSAYASGNLRSTLNDEYYRWKLPIPVELSSAMNLKARGEYLESLIEYELRTCVSFKPWEGEDDFISIYPLGGCWSYVGHVYPSQQNVSIGSGCEWSVTIEHELMHALGIYHEQSRPDRDDYIFLDLEQVQEGKEHNFNKYDLEYVSPVDTPYAYDSIMHYSAYSFNVADKPTLVPRIEYFTPVLGQRKTFSPLDAERINKLYYCDNPLRKTFNCNFNEFNICGFVNEHLGEDKWTHYDVASQSVIGQIEDISTEDLELPDLDASGDVIDSGRFLYTDGASSLVSRVFNHYASEDQCVVIWSNFKEGNLSVEFWSATEDYGELDQQQDSFKIEASGGKWRYNQYNFKPKQSKFKVRINYEGKDLAAIDDFSIQEAPCRPYGFVIENVREKFDAAKRAVEAAEMAANGGEIDYLEIAENSFWSDVMFAPTGHAFKIRWVWFAKQTRKTYSSAYLYLSNASNDNEELFWPFMDQFFKIFARDQNPNVLERMDNQWSYVTRIEDGNNWEMPTGETSPKGYGREGFISHFDLFTNQHGYYTKHDTLIVQASIEDMRETDRSTPLDDCEPCYGNGRACKMSGGKSYCGCRDPLVEKENGECDCAPGYLYVPTNPLREICVDVCDLDFCAAGETCSHVDGGVICGEQGSTTTASTTTSTSSAVTEILSAAYLLLSLII</sequence>
<comment type="caution">
    <text evidence="6">Lacks conserved residue(s) required for the propagation of feature annotation.</text>
</comment>
<dbReference type="InterPro" id="IPR013320">
    <property type="entry name" value="ConA-like_dom_sf"/>
</dbReference>
<dbReference type="Pfam" id="PF01400">
    <property type="entry name" value="Astacin"/>
    <property type="match status" value="1"/>
</dbReference>
<dbReference type="SUPFAM" id="SSF55486">
    <property type="entry name" value="Metalloproteases ('zincins'), catalytic domain"/>
    <property type="match status" value="1"/>
</dbReference>
<feature type="binding site" evidence="6">
    <location>
        <position position="145"/>
    </location>
    <ligand>
        <name>Zn(2+)</name>
        <dbReference type="ChEBI" id="CHEBI:29105"/>
        <note>catalytic</note>
    </ligand>
</feature>
<dbReference type="SMART" id="SM00235">
    <property type="entry name" value="ZnMc"/>
    <property type="match status" value="1"/>
</dbReference>
<dbReference type="PANTHER" id="PTHR10127">
    <property type="entry name" value="DISCOIDIN, CUB, EGF, LAMININ , AND ZINC METALLOPROTEASE DOMAIN CONTAINING"/>
    <property type="match status" value="1"/>
</dbReference>
<dbReference type="Gene3D" id="2.60.210.10">
    <property type="entry name" value="Apoptosis, Tumor Necrosis Factor Receptor Associated Protein 2, Chain A"/>
    <property type="match status" value="1"/>
</dbReference>
<keyword evidence="5 6" id="KW-0482">Metalloprotease</keyword>
<dbReference type="Gene3D" id="2.60.120.200">
    <property type="match status" value="1"/>
</dbReference>
<dbReference type="InterPro" id="IPR006026">
    <property type="entry name" value="Peptidase_Metallo"/>
</dbReference>
<evidence type="ECO:0000256" key="3">
    <source>
        <dbReference type="ARBA" id="ARBA00022801"/>
    </source>
</evidence>
<evidence type="ECO:0000259" key="9">
    <source>
        <dbReference type="PROSITE" id="PS51864"/>
    </source>
</evidence>
<feature type="binding site" evidence="6">
    <location>
        <position position="151"/>
    </location>
    <ligand>
        <name>Zn(2+)</name>
        <dbReference type="ChEBI" id="CHEBI:29105"/>
        <note>catalytic</note>
    </ligand>
</feature>
<dbReference type="EMBL" id="OU015567">
    <property type="protein sequence ID" value="CAG5114384.1"/>
    <property type="molecule type" value="Genomic_DNA"/>
</dbReference>
<dbReference type="EC" id="3.4.24.-" evidence="7"/>
<evidence type="ECO:0000256" key="1">
    <source>
        <dbReference type="ARBA" id="ARBA00022670"/>
    </source>
</evidence>
<evidence type="ECO:0000256" key="2">
    <source>
        <dbReference type="ARBA" id="ARBA00022723"/>
    </source>
</evidence>
<keyword evidence="3 6" id="KW-0378">Hydrolase</keyword>
<dbReference type="InterPro" id="IPR000998">
    <property type="entry name" value="MAM_dom"/>
</dbReference>
<keyword evidence="11" id="KW-1185">Reference proteome</keyword>
<name>A0ABN7TA63_OIKDI</name>
<feature type="domain" description="MAM" evidence="8">
    <location>
        <begin position="252"/>
        <end position="418"/>
    </location>
</feature>
<accession>A0ABN7TA63</accession>
<dbReference type="SUPFAM" id="SSF49599">
    <property type="entry name" value="TRAF domain-like"/>
    <property type="match status" value="1"/>
</dbReference>
<feature type="domain" description="Peptidase M12A" evidence="9">
    <location>
        <begin position="51"/>
        <end position="245"/>
    </location>
</feature>
<evidence type="ECO:0000313" key="10">
    <source>
        <dbReference type="EMBL" id="CAG5114384.1"/>
    </source>
</evidence>
<dbReference type="PROSITE" id="PS50060">
    <property type="entry name" value="MAM_2"/>
    <property type="match status" value="1"/>
</dbReference>
<keyword evidence="1 6" id="KW-0645">Protease</keyword>
<dbReference type="SUPFAM" id="SSF49899">
    <property type="entry name" value="Concanavalin A-like lectins/glucanases"/>
    <property type="match status" value="1"/>
</dbReference>
<evidence type="ECO:0000256" key="6">
    <source>
        <dbReference type="PROSITE-ProRule" id="PRU01211"/>
    </source>
</evidence>
<dbReference type="Gene3D" id="3.40.390.10">
    <property type="entry name" value="Collagenase (Catalytic Domain)"/>
    <property type="match status" value="1"/>
</dbReference>
<organism evidence="10 11">
    <name type="scientific">Oikopleura dioica</name>
    <name type="common">Tunicate</name>
    <dbReference type="NCBI Taxonomy" id="34765"/>
    <lineage>
        <taxon>Eukaryota</taxon>
        <taxon>Metazoa</taxon>
        <taxon>Chordata</taxon>
        <taxon>Tunicata</taxon>
        <taxon>Appendicularia</taxon>
        <taxon>Copelata</taxon>
        <taxon>Oikopleuridae</taxon>
        <taxon>Oikopleura</taxon>
    </lineage>
</organism>
<dbReference type="InterPro" id="IPR024079">
    <property type="entry name" value="MetalloPept_cat_dom_sf"/>
</dbReference>
<protein>
    <recommendedName>
        <fullName evidence="7">Metalloendopeptidase</fullName>
        <ecNumber evidence="7">3.4.24.-</ecNumber>
    </recommendedName>
</protein>
<comment type="cofactor">
    <cofactor evidence="6 7">
        <name>Zn(2+)</name>
        <dbReference type="ChEBI" id="CHEBI:29105"/>
    </cofactor>
    <text evidence="6 7">Binds 1 zinc ion per subunit.</text>
</comment>
<dbReference type="PROSITE" id="PS51864">
    <property type="entry name" value="ASTACIN"/>
    <property type="match status" value="1"/>
</dbReference>
<dbReference type="Pfam" id="PF00629">
    <property type="entry name" value="MAM"/>
    <property type="match status" value="1"/>
</dbReference>
<gene>
    <name evidence="10" type="ORF">OKIOD_LOCUS17205</name>
</gene>
<dbReference type="PANTHER" id="PTHR10127:SF780">
    <property type="entry name" value="METALLOENDOPEPTIDASE"/>
    <property type="match status" value="1"/>
</dbReference>
<proteinExistence type="predicted"/>
<dbReference type="PRINTS" id="PR00480">
    <property type="entry name" value="ASTACIN"/>
</dbReference>
<feature type="binding site" evidence="6">
    <location>
        <position position="141"/>
    </location>
    <ligand>
        <name>Zn(2+)</name>
        <dbReference type="ChEBI" id="CHEBI:29105"/>
        <note>catalytic</note>
    </ligand>
</feature>
<evidence type="ECO:0000256" key="4">
    <source>
        <dbReference type="ARBA" id="ARBA00022833"/>
    </source>
</evidence>
<evidence type="ECO:0000256" key="5">
    <source>
        <dbReference type="ARBA" id="ARBA00023049"/>
    </source>
</evidence>
<keyword evidence="2 6" id="KW-0479">Metal-binding</keyword>
<dbReference type="InterPro" id="IPR008974">
    <property type="entry name" value="TRAF-like"/>
</dbReference>
<evidence type="ECO:0000313" key="11">
    <source>
        <dbReference type="Proteomes" id="UP001158576"/>
    </source>
</evidence>
<evidence type="ECO:0000259" key="8">
    <source>
        <dbReference type="PROSITE" id="PS50060"/>
    </source>
</evidence>
<keyword evidence="4 6" id="KW-0862">Zinc</keyword>
<evidence type="ECO:0000256" key="7">
    <source>
        <dbReference type="RuleBase" id="RU361183"/>
    </source>
</evidence>
<reference evidence="10 11" key="1">
    <citation type="submission" date="2021-04" db="EMBL/GenBank/DDBJ databases">
        <authorList>
            <person name="Bliznina A."/>
        </authorList>
    </citation>
    <scope>NUCLEOTIDE SEQUENCE [LARGE SCALE GENOMIC DNA]</scope>
</reference>
<dbReference type="InterPro" id="IPR001506">
    <property type="entry name" value="Peptidase_M12A"/>
</dbReference>